<dbReference type="Proteomes" id="UP001273505">
    <property type="component" value="Unassembled WGS sequence"/>
</dbReference>
<feature type="region of interest" description="Disordered" evidence="1">
    <location>
        <begin position="20"/>
        <end position="46"/>
    </location>
</feature>
<comment type="caution">
    <text evidence="3">The sequence shown here is derived from an EMBL/GenBank/DDBJ whole genome shotgun (WGS) entry which is preliminary data.</text>
</comment>
<evidence type="ECO:0000256" key="1">
    <source>
        <dbReference type="SAM" id="MobiDB-lite"/>
    </source>
</evidence>
<feature type="signal peptide" evidence="2">
    <location>
        <begin position="1"/>
        <end position="16"/>
    </location>
</feature>
<organism evidence="3 4">
    <name type="scientific">Gilvimarinus gilvus</name>
    <dbReference type="NCBI Taxonomy" id="3058038"/>
    <lineage>
        <taxon>Bacteria</taxon>
        <taxon>Pseudomonadati</taxon>
        <taxon>Pseudomonadota</taxon>
        <taxon>Gammaproteobacteria</taxon>
        <taxon>Cellvibrionales</taxon>
        <taxon>Cellvibrionaceae</taxon>
        <taxon>Gilvimarinus</taxon>
    </lineage>
</organism>
<dbReference type="EMBL" id="JAXAFO010000025">
    <property type="protein sequence ID" value="MDX6850494.1"/>
    <property type="molecule type" value="Genomic_DNA"/>
</dbReference>
<dbReference type="RefSeq" id="WP_302722246.1">
    <property type="nucleotide sequence ID" value="NZ_JAULRU010000514.1"/>
</dbReference>
<keyword evidence="2" id="KW-0732">Signal</keyword>
<accession>A0ABU4S5A6</accession>
<dbReference type="PROSITE" id="PS51257">
    <property type="entry name" value="PROKAR_LIPOPROTEIN"/>
    <property type="match status" value="1"/>
</dbReference>
<keyword evidence="4" id="KW-1185">Reference proteome</keyword>
<sequence>MKISKALLAISAITLAGCGSGSGSSGGDTGGSTGGQRGNIEDRPISISESDREMTIIEIVGDSIMKQTIPAYRGFPMEFTLNGLMNERFELTDIEGCGGVRSMNPDAPLVSQYETVHNVPGDCTVTATYSLASETPHLISVDLEGYGTSISPMDLSVPSGESAYLFVSREPGYDLNITGCNGFLNEGTYVIESVTENCKITAESTPTSAEQVIITTSATLGARIVPSTATVNSGDQVTFDIESGYGFTTEVTGCDGTFSEGSYQFTATADCTIDVVSLPDSDNPILTIETSNNEPVFLQIVDENGWENPVLATIPYVVLRDSIESMDIQLERPSGSILYSADGCHRDPYHNDIIHDGIIHLYDELPLVQNDCVLTLETRVSDYTPVGTASLSKFFTDTMENEEISKIAFVGTASQFTIDEPNKSVDELNGHYLCEYRRDENLVTVYHNQTYTKWNSPDIGLSELCWSTIDLQ</sequence>
<proteinExistence type="predicted"/>
<evidence type="ECO:0000256" key="2">
    <source>
        <dbReference type="SAM" id="SignalP"/>
    </source>
</evidence>
<name>A0ABU4S5A6_9GAMM</name>
<reference evidence="3 4" key="1">
    <citation type="submission" date="2023-11" db="EMBL/GenBank/DDBJ databases">
        <title>Gilvimarinus fulvus sp. nov., isolated from the surface of Kelp.</title>
        <authorList>
            <person name="Sun Y.Y."/>
            <person name="Gong Y."/>
            <person name="Du Z.J."/>
        </authorList>
    </citation>
    <scope>NUCLEOTIDE SEQUENCE [LARGE SCALE GENOMIC DNA]</scope>
    <source>
        <strain evidence="3 4">SDUM040013</strain>
    </source>
</reference>
<feature type="compositionally biased region" description="Gly residues" evidence="1">
    <location>
        <begin position="20"/>
        <end position="37"/>
    </location>
</feature>
<evidence type="ECO:0000313" key="4">
    <source>
        <dbReference type="Proteomes" id="UP001273505"/>
    </source>
</evidence>
<feature type="chain" id="PRO_5046433250" evidence="2">
    <location>
        <begin position="17"/>
        <end position="472"/>
    </location>
</feature>
<protein>
    <submittedName>
        <fullName evidence="3">Uncharacterized protein</fullName>
    </submittedName>
</protein>
<evidence type="ECO:0000313" key="3">
    <source>
        <dbReference type="EMBL" id="MDX6850494.1"/>
    </source>
</evidence>
<gene>
    <name evidence="3" type="ORF">SCD92_14070</name>
</gene>